<dbReference type="HOGENOM" id="CLU_1685382_0_0_9"/>
<feature type="transmembrane region" description="Helical" evidence="1">
    <location>
        <begin position="26"/>
        <end position="46"/>
    </location>
</feature>
<evidence type="ECO:0000313" key="3">
    <source>
        <dbReference type="Proteomes" id="UP000011124"/>
    </source>
</evidence>
<gene>
    <name evidence="2" type="ordered locus">Selsp_0464</name>
</gene>
<name>F4EYM9_SELS3</name>
<keyword evidence="3" id="KW-1185">Reference proteome</keyword>
<keyword evidence="1" id="KW-0812">Transmembrane</keyword>
<keyword evidence="1" id="KW-1133">Transmembrane helix</keyword>
<evidence type="ECO:0000313" key="2">
    <source>
        <dbReference type="EMBL" id="AEB99436.1"/>
    </source>
</evidence>
<keyword evidence="1" id="KW-0472">Membrane</keyword>
<sequence length="181" mass="20618">MPASRTALSERRAEATRAERRTPMKIFLYFGLLLILCGAFGFGYTYTADHRTAKSLSAYCKIDFQGSYDESGRVEGATLTMWDYRYSSAKPKPLVTISADGDAWDIDAIVKQEPPSYDLKEYSPETSLKNTNKFFLNVSPQLLPLLRKADEVRVKIRYDNGYSVDLPLNEPDLAYWKAQLY</sequence>
<evidence type="ECO:0000256" key="1">
    <source>
        <dbReference type="SAM" id="Phobius"/>
    </source>
</evidence>
<protein>
    <submittedName>
        <fullName evidence="2">Uncharacterized protein</fullName>
    </submittedName>
</protein>
<dbReference type="KEGG" id="ssg:Selsp_0464"/>
<proteinExistence type="predicted"/>
<dbReference type="AlphaFoldDB" id="F4EYM9"/>
<reference evidence="2 3" key="1">
    <citation type="submission" date="2011-04" db="EMBL/GenBank/DDBJ databases">
        <title>The complete genome of Selenomonas sputigena DSM 20758.</title>
        <authorList>
            <consortium name="US DOE Joint Genome Institute (JGI-PGF)"/>
            <person name="Lucas S."/>
            <person name="Copeland A."/>
            <person name="Lapidus A."/>
            <person name="Bruce D."/>
            <person name="Goodwin L."/>
            <person name="Pitluck S."/>
            <person name="Peters L."/>
            <person name="Kyrpides N."/>
            <person name="Mavromatis K."/>
            <person name="Ivanova N."/>
            <person name="Ovchinnikova G."/>
            <person name="Teshima H."/>
            <person name="Detter J.C."/>
            <person name="Tapia R."/>
            <person name="Han C."/>
            <person name="Land M."/>
            <person name="Hauser L."/>
            <person name="Markowitz V."/>
            <person name="Cheng J.-F."/>
            <person name="Hugenholtz P."/>
            <person name="Woyke T."/>
            <person name="Wu D."/>
            <person name="Gronow S."/>
            <person name="Wellnitz S."/>
            <person name="Schneider S."/>
            <person name="Klenk H.-P."/>
            <person name="Eisen J.A."/>
        </authorList>
    </citation>
    <scope>NUCLEOTIDE SEQUENCE [LARGE SCALE GENOMIC DNA]</scope>
    <source>
        <strain evidence="3">ATCC 35185 / DSM 20758 / VPI D19B-28</strain>
    </source>
</reference>
<dbReference type="EMBL" id="CP002637">
    <property type="protein sequence ID" value="AEB99436.1"/>
    <property type="molecule type" value="Genomic_DNA"/>
</dbReference>
<dbReference type="Proteomes" id="UP000011124">
    <property type="component" value="Chromosome"/>
</dbReference>
<accession>F4EYM9</accession>
<organism evidence="2 3">
    <name type="scientific">Selenomonas sputigena (strain ATCC 35185 / DSM 20758 / CCUG 44933 / VPI D19B-28)</name>
    <dbReference type="NCBI Taxonomy" id="546271"/>
    <lineage>
        <taxon>Bacteria</taxon>
        <taxon>Bacillati</taxon>
        <taxon>Bacillota</taxon>
        <taxon>Negativicutes</taxon>
        <taxon>Selenomonadales</taxon>
        <taxon>Selenomonadaceae</taxon>
        <taxon>Selenomonas</taxon>
    </lineage>
</organism>